<evidence type="ECO:0000313" key="2">
    <source>
        <dbReference type="EMBL" id="PIL25546.1"/>
    </source>
</evidence>
<feature type="region of interest" description="Disordered" evidence="1">
    <location>
        <begin position="1"/>
        <end position="40"/>
    </location>
</feature>
<accession>A0A2G8RVJ6</accession>
<feature type="compositionally biased region" description="Low complexity" evidence="1">
    <location>
        <begin position="19"/>
        <end position="33"/>
    </location>
</feature>
<proteinExistence type="predicted"/>
<evidence type="ECO:0000313" key="3">
    <source>
        <dbReference type="Proteomes" id="UP000230002"/>
    </source>
</evidence>
<protein>
    <submittedName>
        <fullName evidence="2">Uncharacterized protein</fullName>
    </submittedName>
</protein>
<name>A0A2G8RVJ6_9APHY</name>
<keyword evidence="3" id="KW-1185">Reference proteome</keyword>
<dbReference type="AlphaFoldDB" id="A0A2G8RVJ6"/>
<reference evidence="2 3" key="1">
    <citation type="journal article" date="2015" name="Sci. Rep.">
        <title>Chromosome-level genome map provides insights into diverse defense mechanisms in the medicinal fungus Ganoderma sinense.</title>
        <authorList>
            <person name="Zhu Y."/>
            <person name="Xu J."/>
            <person name="Sun C."/>
            <person name="Zhou S."/>
            <person name="Xu H."/>
            <person name="Nelson D.R."/>
            <person name="Qian J."/>
            <person name="Song J."/>
            <person name="Luo H."/>
            <person name="Xiang L."/>
            <person name="Li Y."/>
            <person name="Xu Z."/>
            <person name="Ji A."/>
            <person name="Wang L."/>
            <person name="Lu S."/>
            <person name="Hayward A."/>
            <person name="Sun W."/>
            <person name="Li X."/>
            <person name="Schwartz D.C."/>
            <person name="Wang Y."/>
            <person name="Chen S."/>
        </authorList>
    </citation>
    <scope>NUCLEOTIDE SEQUENCE [LARGE SCALE GENOMIC DNA]</scope>
    <source>
        <strain evidence="2 3">ZZ0214-1</strain>
    </source>
</reference>
<evidence type="ECO:0000256" key="1">
    <source>
        <dbReference type="SAM" id="MobiDB-lite"/>
    </source>
</evidence>
<gene>
    <name evidence="2" type="ORF">GSI_12384</name>
</gene>
<organism evidence="2 3">
    <name type="scientific">Ganoderma sinense ZZ0214-1</name>
    <dbReference type="NCBI Taxonomy" id="1077348"/>
    <lineage>
        <taxon>Eukaryota</taxon>
        <taxon>Fungi</taxon>
        <taxon>Dikarya</taxon>
        <taxon>Basidiomycota</taxon>
        <taxon>Agaricomycotina</taxon>
        <taxon>Agaricomycetes</taxon>
        <taxon>Polyporales</taxon>
        <taxon>Polyporaceae</taxon>
        <taxon>Ganoderma</taxon>
    </lineage>
</organism>
<feature type="region of interest" description="Disordered" evidence="1">
    <location>
        <begin position="72"/>
        <end position="92"/>
    </location>
</feature>
<dbReference type="Proteomes" id="UP000230002">
    <property type="component" value="Unassembled WGS sequence"/>
</dbReference>
<sequence length="92" mass="10029">MNVKIEDMDDPLLSGPPTAMGSALAARSAAQARPDTTTSNIPSTEVVIDARFEEKDRRMKAPAKVDVSIERVRRSHLHSPGGNSSKRDMEPE</sequence>
<dbReference type="EMBL" id="AYKW01000047">
    <property type="protein sequence ID" value="PIL25546.1"/>
    <property type="molecule type" value="Genomic_DNA"/>
</dbReference>
<comment type="caution">
    <text evidence="2">The sequence shown here is derived from an EMBL/GenBank/DDBJ whole genome shotgun (WGS) entry which is preliminary data.</text>
</comment>